<keyword evidence="2" id="KW-1185">Reference proteome</keyword>
<dbReference type="InterPro" id="IPR011009">
    <property type="entry name" value="Kinase-like_dom_sf"/>
</dbReference>
<sequence length="615" mass="68065">MPANEACNVVHFKMPASEGEIPEGYFQEGEAVVYHSRTQGAYLRTRITKIHAAAGVVTAIDLTCKTSCDLSKIAKIQENSSDWQTDLQVLSELPSPLRENCEMAVVGRGQAAVQKDTVRSKIRSKGLKDRSLTQDALSPSVKFNVGDKVYYESRSHGRKVLAIVEGITSEGFYDLDVKKFADPRNLSPYIAETVEDYAAVRHPVQLPLQPVRADGTPRLESALTPLGFGAAEFVASRHTGEGEVVSCKVSPAVPVGRVLSELPSPLHVENADFGDGICDDGRLVRSKVLHKTKSQLEARSPLMKFNVGDKVYYQSKSFGQRIIATVEGITSEGFYDLDVRQSADPKNISPYIEFPAAKPLDQEAFAEFVAKFRGELHCPGAFEPKLSTVRQQLLAHLSLSESASIKEMTGFKGGLNQGIWIVSDYSQKLVLKQTRCQRIAVNVMTEAENFVRIARDHPEITNDPMIAFPVKIFSCIGPEGKISDVIAMKKCPGERLCEFVAHKFYANQMSQLTHALELVGQSLSQFHFRYGHEQHGDFQPSNIYYEESTDTVTFIDVGGMGVPTLGGDVDHFHQCIRAMTSSYQANLFVELLRAFDKGYQSPCTPRLQQGFRALR</sequence>
<organism evidence="1 2">
    <name type="scientific">Durusdinium trenchii</name>
    <dbReference type="NCBI Taxonomy" id="1381693"/>
    <lineage>
        <taxon>Eukaryota</taxon>
        <taxon>Sar</taxon>
        <taxon>Alveolata</taxon>
        <taxon>Dinophyceae</taxon>
        <taxon>Suessiales</taxon>
        <taxon>Symbiodiniaceae</taxon>
        <taxon>Durusdinium</taxon>
    </lineage>
</organism>
<gene>
    <name evidence="1" type="ORF">CCMP2556_LOCUS1319</name>
</gene>
<dbReference type="Proteomes" id="UP001642484">
    <property type="component" value="Unassembled WGS sequence"/>
</dbReference>
<protein>
    <recommendedName>
        <fullName evidence="3">Protein kinase domain-containing protein</fullName>
    </recommendedName>
</protein>
<accession>A0ABP0HFR6</accession>
<dbReference type="EMBL" id="CAXAMN010000447">
    <property type="protein sequence ID" value="CAK8988598.1"/>
    <property type="molecule type" value="Genomic_DNA"/>
</dbReference>
<name>A0ABP0HFR6_9DINO</name>
<evidence type="ECO:0000313" key="2">
    <source>
        <dbReference type="Proteomes" id="UP001642484"/>
    </source>
</evidence>
<evidence type="ECO:0000313" key="1">
    <source>
        <dbReference type="EMBL" id="CAK8988598.1"/>
    </source>
</evidence>
<evidence type="ECO:0008006" key="3">
    <source>
        <dbReference type="Google" id="ProtNLM"/>
    </source>
</evidence>
<dbReference type="SUPFAM" id="SSF56112">
    <property type="entry name" value="Protein kinase-like (PK-like)"/>
    <property type="match status" value="1"/>
</dbReference>
<proteinExistence type="predicted"/>
<comment type="caution">
    <text evidence="1">The sequence shown here is derived from an EMBL/GenBank/DDBJ whole genome shotgun (WGS) entry which is preliminary data.</text>
</comment>
<reference evidence="1 2" key="1">
    <citation type="submission" date="2024-02" db="EMBL/GenBank/DDBJ databases">
        <authorList>
            <person name="Chen Y."/>
            <person name="Shah S."/>
            <person name="Dougan E. K."/>
            <person name="Thang M."/>
            <person name="Chan C."/>
        </authorList>
    </citation>
    <scope>NUCLEOTIDE SEQUENCE [LARGE SCALE GENOMIC DNA]</scope>
</reference>